<evidence type="ECO:0000256" key="2">
    <source>
        <dbReference type="ARBA" id="ARBA00022679"/>
    </source>
</evidence>
<dbReference type="Proteomes" id="UP000024404">
    <property type="component" value="Unassembled WGS sequence"/>
</dbReference>
<reference evidence="6" key="1">
    <citation type="submission" date="2013-10" db="EMBL/GenBank/DDBJ databases">
        <title>Genome sequencing of Onchocerca volvulus.</title>
        <authorList>
            <person name="Cotton J."/>
            <person name="Tsai J."/>
            <person name="Stanley E."/>
            <person name="Tracey A."/>
            <person name="Holroyd N."/>
            <person name="Lustigman S."/>
            <person name="Berriman M."/>
        </authorList>
    </citation>
    <scope>NUCLEOTIDE SEQUENCE</scope>
</reference>
<evidence type="ECO:0000256" key="1">
    <source>
        <dbReference type="ARBA" id="ARBA00009632"/>
    </source>
</evidence>
<dbReference type="Pfam" id="PF02550">
    <property type="entry name" value="AcetylCoA_hydro"/>
    <property type="match status" value="1"/>
</dbReference>
<evidence type="ECO:0000259" key="4">
    <source>
        <dbReference type="Pfam" id="PF13336"/>
    </source>
</evidence>
<dbReference type="InterPro" id="IPR026888">
    <property type="entry name" value="AcetylCoA_hyd_C"/>
</dbReference>
<dbReference type="InterPro" id="IPR003702">
    <property type="entry name" value="ActCoA_hydro_N"/>
</dbReference>
<dbReference type="GO" id="GO:0005739">
    <property type="term" value="C:mitochondrion"/>
    <property type="evidence" value="ECO:0007669"/>
    <property type="project" value="TreeGrafter"/>
</dbReference>
<dbReference type="SUPFAM" id="SSF100950">
    <property type="entry name" value="NagB/RpiA/CoA transferase-like"/>
    <property type="match status" value="2"/>
</dbReference>
<dbReference type="Pfam" id="PF13336">
    <property type="entry name" value="AcetylCoA_hyd_C"/>
    <property type="match status" value="1"/>
</dbReference>
<feature type="domain" description="Acetyl-CoA hydrolase/transferase C-terminal" evidence="4">
    <location>
        <begin position="324"/>
        <end position="478"/>
    </location>
</feature>
<dbReference type="GO" id="GO:0006083">
    <property type="term" value="P:acetate metabolic process"/>
    <property type="evidence" value="ECO:0007669"/>
    <property type="project" value="InterPro"/>
</dbReference>
<evidence type="ECO:0000313" key="5">
    <source>
        <dbReference type="EnsemblMetazoa" id="OVOC9961.1"/>
    </source>
</evidence>
<organism evidence="5 6">
    <name type="scientific">Onchocerca volvulus</name>
    <dbReference type="NCBI Taxonomy" id="6282"/>
    <lineage>
        <taxon>Eukaryota</taxon>
        <taxon>Metazoa</taxon>
        <taxon>Ecdysozoa</taxon>
        <taxon>Nematoda</taxon>
        <taxon>Chromadorea</taxon>
        <taxon>Rhabditida</taxon>
        <taxon>Spirurina</taxon>
        <taxon>Spiruromorpha</taxon>
        <taxon>Filarioidea</taxon>
        <taxon>Onchocercidae</taxon>
        <taxon>Onchocerca</taxon>
    </lineage>
</organism>
<dbReference type="Gene3D" id="3.40.1080.10">
    <property type="entry name" value="Glutaconate Coenzyme A-transferase"/>
    <property type="match status" value="1"/>
</dbReference>
<dbReference type="PANTHER" id="PTHR21432">
    <property type="entry name" value="ACETYL-COA HYDROLASE-RELATED"/>
    <property type="match status" value="1"/>
</dbReference>
<dbReference type="InterPro" id="IPR038460">
    <property type="entry name" value="AcetylCoA_hyd_C_sf"/>
</dbReference>
<dbReference type="AlphaFoldDB" id="A0A8R1U3G6"/>
<name>A0A8R1U3G6_ONCVO</name>
<keyword evidence="2" id="KW-0808">Transferase</keyword>
<dbReference type="InterPro" id="IPR046433">
    <property type="entry name" value="ActCoA_hydro"/>
</dbReference>
<accession>A0A8R1U3G6</accession>
<dbReference type="InterPro" id="IPR037171">
    <property type="entry name" value="NagB/RpiA_transferase-like"/>
</dbReference>
<dbReference type="Gene3D" id="3.40.1080.20">
    <property type="entry name" value="Acetyl-CoA hydrolase/transferase C-terminal domain"/>
    <property type="match status" value="1"/>
</dbReference>
<dbReference type="EnsemblMetazoa" id="OVOC9961.1">
    <property type="protein sequence ID" value="OVOC9961.1"/>
    <property type="gene ID" value="WBGene00246770"/>
</dbReference>
<evidence type="ECO:0000313" key="6">
    <source>
        <dbReference type="Proteomes" id="UP000024404"/>
    </source>
</evidence>
<feature type="domain" description="Acetyl-CoA hydrolase/transferase N-terminal" evidence="3">
    <location>
        <begin position="114"/>
        <end position="228"/>
    </location>
</feature>
<dbReference type="OMA" id="KTVHIHT"/>
<dbReference type="EMBL" id="CMVM020000309">
    <property type="status" value="NOT_ANNOTATED_CDS"/>
    <property type="molecule type" value="Genomic_DNA"/>
</dbReference>
<sequence length="489" mass="53725">MNLLSRYAVISSRTIYAKANLSRLIPGSLENQKFASTIAEKKTKIVTDIKDAFGAIKSDDNITNHFINQYSGDHIFVHGMAATPTPLLDGLCDYVVNNDLKKLTLHHLHLEGPTKWTQSDFKDRIRSNSLFTGANLRDAVNEGVADFNSIFLHEVPLIFRKGIIKLNVALLTVSPPDAFGYCTLGTSVDATCAAITQADHIIAISNKNMPRTFGDSIIHQNHIDVMIEMDYPLYEREIQETGSFQEQKIGEIIANNLVDNGATLQTGIGAIPDATLASLINHKDLGIHTEMLSDGILKLIDCNAITNLKKSIFPGKIVASFIYGSDKLYHFVDNNSSIFVGDASWVNDPRTIRMMPKMIAINSAVEIDLTGQVVADSVGNRFLSGFGGQLDFLRGAAIGNDGLGKPIIAVSSTTKKGQSKIVPYINKGAGVVTTRAHVHYVVTEYGIAQLWGKNMRQRAYELIRIAHPSQREKLEKAAFERLKVMPSLD</sequence>
<reference evidence="5" key="2">
    <citation type="submission" date="2022-06" db="UniProtKB">
        <authorList>
            <consortium name="EnsemblMetazoa"/>
        </authorList>
    </citation>
    <scope>IDENTIFICATION</scope>
</reference>
<evidence type="ECO:0000259" key="3">
    <source>
        <dbReference type="Pfam" id="PF02550"/>
    </source>
</evidence>
<proteinExistence type="inferred from homology"/>
<dbReference type="Gene3D" id="3.30.750.70">
    <property type="entry name" value="4-hydroxybutyrate coenzyme like domains"/>
    <property type="match status" value="1"/>
</dbReference>
<comment type="similarity">
    <text evidence="1">Belongs to the acetyl-CoA hydrolase/transferase family.</text>
</comment>
<dbReference type="PANTHER" id="PTHR21432:SF20">
    <property type="entry name" value="ACETYL-COA HYDROLASE"/>
    <property type="match status" value="1"/>
</dbReference>
<keyword evidence="6" id="KW-1185">Reference proteome</keyword>
<protein>
    <submittedName>
        <fullName evidence="5">Acetyl-CoA deacylase</fullName>
    </submittedName>
</protein>
<dbReference type="GO" id="GO:0008775">
    <property type="term" value="F:acetate CoA-transferase activity"/>
    <property type="evidence" value="ECO:0007669"/>
    <property type="project" value="InterPro"/>
</dbReference>